<comment type="caution">
    <text evidence="7">The sequence shown here is derived from an EMBL/GenBank/DDBJ whole genome shotgun (WGS) entry which is preliminary data.</text>
</comment>
<dbReference type="GO" id="GO:0030572">
    <property type="term" value="F:phosphatidyltransferase activity"/>
    <property type="evidence" value="ECO:0007669"/>
    <property type="project" value="UniProtKB-ARBA"/>
</dbReference>
<sequence length="394" mass="44796">MQPRIVSMADQERPHYPLPDVAGHRFDLLSEGPERLEALIALITDARTSVKLLFYIFLEDSASIRVRDALVAAHKRGVKVALLVDGFGSAKASDAFFAPLAETDCIFCRYEPKRSRRYLLRNHQKMAIADDRLAMIGGFNVAQGYFAAYRTEGWRDLGLKVEGPAAARLADYFDDIVRWSGNPRSQMEDLREILLRHHEQDGDVRLLFGGPTRELSPWGQTLRNDLNGGAMIDVIAAYFAPYAPSLRPIRRAARLGRSRVITAAKSDNNVTIAAARNRYRYLLPEVEVYEYQPMMLHTKLYVIDDIVYIGSANFDVRSLYLNLEVMLRVRDAGFAASIRNFVDDEIVDCKRITAEDYARSQTLWTRIKGRLSYFLMAVLDYNVSRRLNFGIDGQ</sequence>
<dbReference type="Proteomes" id="UP000256310">
    <property type="component" value="Unassembled WGS sequence"/>
</dbReference>
<dbReference type="GO" id="GO:0005576">
    <property type="term" value="C:extracellular region"/>
    <property type="evidence" value="ECO:0007669"/>
    <property type="project" value="UniProtKB-SubCell"/>
</dbReference>
<keyword evidence="4" id="KW-0964">Secreted</keyword>
<dbReference type="Pfam" id="PF13091">
    <property type="entry name" value="PLDc_2"/>
    <property type="match status" value="2"/>
</dbReference>
<evidence type="ECO:0000256" key="2">
    <source>
        <dbReference type="ARBA" id="ARBA00004613"/>
    </source>
</evidence>
<dbReference type="PANTHER" id="PTHR21248:SF12">
    <property type="entry name" value="CARDIOLIPIN SYNTHASE C"/>
    <property type="match status" value="1"/>
</dbReference>
<comment type="function">
    <text evidence="1">Could be a virulence factor.</text>
</comment>
<evidence type="ECO:0000256" key="3">
    <source>
        <dbReference type="ARBA" id="ARBA00018392"/>
    </source>
</evidence>
<accession>A0A3D9FFN8</accession>
<reference evidence="7 8" key="1">
    <citation type="submission" date="2018-07" db="EMBL/GenBank/DDBJ databases">
        <title>Genomic Encyclopedia of Type Strains, Phase IV (KMG-IV): sequencing the most valuable type-strain genomes for metagenomic binning, comparative biology and taxonomic classification.</title>
        <authorList>
            <person name="Goeker M."/>
        </authorList>
    </citation>
    <scope>NUCLEOTIDE SEQUENCE [LARGE SCALE GENOMIC DNA]</scope>
    <source>
        <strain evidence="7 8">DSM 26725</strain>
    </source>
</reference>
<dbReference type="InterPro" id="IPR025202">
    <property type="entry name" value="PLD-like_dom"/>
</dbReference>
<evidence type="ECO:0000259" key="6">
    <source>
        <dbReference type="PROSITE" id="PS50035"/>
    </source>
</evidence>
<evidence type="ECO:0000313" key="8">
    <source>
        <dbReference type="Proteomes" id="UP000256310"/>
    </source>
</evidence>
<dbReference type="PROSITE" id="PS50035">
    <property type="entry name" value="PLD"/>
    <property type="match status" value="2"/>
</dbReference>
<dbReference type="EMBL" id="QRDP01000004">
    <property type="protein sequence ID" value="RED16553.1"/>
    <property type="molecule type" value="Genomic_DNA"/>
</dbReference>
<dbReference type="AlphaFoldDB" id="A0A3D9FFN8"/>
<evidence type="ECO:0000313" key="7">
    <source>
        <dbReference type="EMBL" id="RED16553.1"/>
    </source>
</evidence>
<name>A0A3D9FFN8_9SPHN</name>
<keyword evidence="8" id="KW-1185">Reference proteome</keyword>
<protein>
    <recommendedName>
        <fullName evidence="3">Phospholipase D</fullName>
    </recommendedName>
    <alternativeName>
        <fullName evidence="5">Choline phosphatase</fullName>
    </alternativeName>
</protein>
<feature type="domain" description="PLD phosphodiesterase" evidence="6">
    <location>
        <begin position="118"/>
        <end position="145"/>
    </location>
</feature>
<dbReference type="CDD" id="cd09110">
    <property type="entry name" value="PLDc_CLS_1"/>
    <property type="match status" value="1"/>
</dbReference>
<dbReference type="InterPro" id="IPR001736">
    <property type="entry name" value="PLipase_D/transphosphatidylase"/>
</dbReference>
<dbReference type="PANTHER" id="PTHR21248">
    <property type="entry name" value="CARDIOLIPIN SYNTHASE"/>
    <property type="match status" value="1"/>
</dbReference>
<comment type="subcellular location">
    <subcellularLocation>
        <location evidence="2">Secreted</location>
    </subcellularLocation>
</comment>
<dbReference type="Gene3D" id="3.30.870.10">
    <property type="entry name" value="Endonuclease Chain A"/>
    <property type="match status" value="2"/>
</dbReference>
<dbReference type="SUPFAM" id="SSF56024">
    <property type="entry name" value="Phospholipase D/nuclease"/>
    <property type="match status" value="2"/>
</dbReference>
<organism evidence="7 8">
    <name type="scientific">Parasphingopyxis lamellibrachiae</name>
    <dbReference type="NCBI Taxonomy" id="680125"/>
    <lineage>
        <taxon>Bacteria</taxon>
        <taxon>Pseudomonadati</taxon>
        <taxon>Pseudomonadota</taxon>
        <taxon>Alphaproteobacteria</taxon>
        <taxon>Sphingomonadales</taxon>
        <taxon>Sphingomonadaceae</taxon>
        <taxon>Parasphingopyxis</taxon>
    </lineage>
</organism>
<evidence type="ECO:0000256" key="4">
    <source>
        <dbReference type="ARBA" id="ARBA00022525"/>
    </source>
</evidence>
<gene>
    <name evidence="7" type="ORF">DFR46_1577</name>
</gene>
<feature type="domain" description="PLD phosphodiesterase" evidence="6">
    <location>
        <begin position="292"/>
        <end position="318"/>
    </location>
</feature>
<evidence type="ECO:0000256" key="5">
    <source>
        <dbReference type="ARBA" id="ARBA00029594"/>
    </source>
</evidence>
<proteinExistence type="predicted"/>
<dbReference type="GO" id="GO:0032049">
    <property type="term" value="P:cardiolipin biosynthetic process"/>
    <property type="evidence" value="ECO:0007669"/>
    <property type="project" value="UniProtKB-ARBA"/>
</dbReference>
<evidence type="ECO:0000256" key="1">
    <source>
        <dbReference type="ARBA" id="ARBA00003145"/>
    </source>
</evidence>
<dbReference type="SMART" id="SM00155">
    <property type="entry name" value="PLDc"/>
    <property type="match status" value="2"/>
</dbReference>